<dbReference type="SUPFAM" id="SSF53850">
    <property type="entry name" value="Periplasmic binding protein-like II"/>
    <property type="match status" value="1"/>
</dbReference>
<dbReference type="Gene3D" id="1.10.10.10">
    <property type="entry name" value="Winged helix-like DNA-binding domain superfamily/Winged helix DNA-binding domain"/>
    <property type="match status" value="1"/>
</dbReference>
<comment type="caution">
    <text evidence="7">The sequence shown here is derived from an EMBL/GenBank/DDBJ whole genome shotgun (WGS) entry which is preliminary data.</text>
</comment>
<evidence type="ECO:0000256" key="4">
    <source>
        <dbReference type="ARBA" id="ARBA00023125"/>
    </source>
</evidence>
<evidence type="ECO:0000256" key="2">
    <source>
        <dbReference type="ARBA" id="ARBA00022458"/>
    </source>
</evidence>
<dbReference type="Gene3D" id="3.40.190.10">
    <property type="entry name" value="Periplasmic binding protein-like II"/>
    <property type="match status" value="2"/>
</dbReference>
<evidence type="ECO:0000256" key="1">
    <source>
        <dbReference type="ARBA" id="ARBA00009437"/>
    </source>
</evidence>
<dbReference type="AlphaFoldDB" id="A0A506UCD1"/>
<name>A0A506UCD1_9HYPH</name>
<dbReference type="PANTHER" id="PTHR30118:SF15">
    <property type="entry name" value="TRANSCRIPTIONAL REGULATORY PROTEIN"/>
    <property type="match status" value="1"/>
</dbReference>
<dbReference type="PROSITE" id="PS50931">
    <property type="entry name" value="HTH_LYSR"/>
    <property type="match status" value="1"/>
</dbReference>
<dbReference type="Proteomes" id="UP000318801">
    <property type="component" value="Unassembled WGS sequence"/>
</dbReference>
<dbReference type="OrthoDB" id="8339333at2"/>
<dbReference type="InterPro" id="IPR036390">
    <property type="entry name" value="WH_DNA-bd_sf"/>
</dbReference>
<evidence type="ECO:0000313" key="8">
    <source>
        <dbReference type="Proteomes" id="UP000318801"/>
    </source>
</evidence>
<keyword evidence="8" id="KW-1185">Reference proteome</keyword>
<dbReference type="SUPFAM" id="SSF46785">
    <property type="entry name" value="Winged helix' DNA-binding domain"/>
    <property type="match status" value="1"/>
</dbReference>
<comment type="similarity">
    <text evidence="1">Belongs to the LysR transcriptional regulatory family.</text>
</comment>
<reference evidence="7 8" key="1">
    <citation type="submission" date="2019-06" db="EMBL/GenBank/DDBJ databases">
        <authorList>
            <person name="Li M."/>
        </authorList>
    </citation>
    <scope>NUCLEOTIDE SEQUENCE [LARGE SCALE GENOMIC DNA]</scope>
    <source>
        <strain evidence="7 8">BGMRC2036</strain>
    </source>
</reference>
<dbReference type="InterPro" id="IPR050389">
    <property type="entry name" value="LysR-type_TF"/>
</dbReference>
<proteinExistence type="inferred from homology"/>
<evidence type="ECO:0000256" key="3">
    <source>
        <dbReference type="ARBA" id="ARBA00023015"/>
    </source>
</evidence>
<keyword evidence="4" id="KW-0238">DNA-binding</keyword>
<dbReference type="RefSeq" id="WP_141149045.1">
    <property type="nucleotide sequence ID" value="NZ_VHLG01000005.1"/>
</dbReference>
<dbReference type="GO" id="GO:0003700">
    <property type="term" value="F:DNA-binding transcription factor activity"/>
    <property type="evidence" value="ECO:0007669"/>
    <property type="project" value="InterPro"/>
</dbReference>
<keyword evidence="3" id="KW-0805">Transcription regulation</keyword>
<dbReference type="PANTHER" id="PTHR30118">
    <property type="entry name" value="HTH-TYPE TRANSCRIPTIONAL REGULATOR LEUO-RELATED"/>
    <property type="match status" value="1"/>
</dbReference>
<dbReference type="Pfam" id="PF03466">
    <property type="entry name" value="LysR_substrate"/>
    <property type="match status" value="1"/>
</dbReference>
<organism evidence="7 8">
    <name type="scientific">Martelella alba</name>
    <dbReference type="NCBI Taxonomy" id="2590451"/>
    <lineage>
        <taxon>Bacteria</taxon>
        <taxon>Pseudomonadati</taxon>
        <taxon>Pseudomonadota</taxon>
        <taxon>Alphaproteobacteria</taxon>
        <taxon>Hyphomicrobiales</taxon>
        <taxon>Aurantimonadaceae</taxon>
        <taxon>Martelella</taxon>
    </lineage>
</organism>
<dbReference type="Pfam" id="PF00126">
    <property type="entry name" value="HTH_1"/>
    <property type="match status" value="1"/>
</dbReference>
<sequence>MSVQSSSSNSLGALDIRLLRILSVLLEEESVSRTAELMGQTQPTISAALRRLRDILGDPLLVRSGTHLVATARAVELRPAVMRILAEIDDHFVEPGLFVPETSERRFSLIAANSLGPIFLPRFVARLRRLAPGITADLCPIPADGNVAAALETSELDIAVVNAPIEPESLRIAPLMATDLVCIMGRAHPLAGAASLSLETYLTLKHITPTPLNLAATAPIDSRLKALGHSRQITLSVPEFGVIPFIVAESDLVFTTGRAFAEHLSETLPIAIVPAPEALSRMKFQMLWHERQHRSPANRWLREQVKATFADIAVEMEAGEQG</sequence>
<gene>
    <name evidence="7" type="ORF">FJU08_10895</name>
</gene>
<keyword evidence="5" id="KW-0804">Transcription</keyword>
<protein>
    <submittedName>
        <fullName evidence="7">LysR family transcriptional regulator</fullName>
    </submittedName>
</protein>
<accession>A0A506UCD1</accession>
<dbReference type="InterPro" id="IPR036388">
    <property type="entry name" value="WH-like_DNA-bd_sf"/>
</dbReference>
<dbReference type="EMBL" id="VHLG01000005">
    <property type="protein sequence ID" value="TPW30475.1"/>
    <property type="molecule type" value="Genomic_DNA"/>
</dbReference>
<evidence type="ECO:0000313" key="7">
    <source>
        <dbReference type="EMBL" id="TPW30475.1"/>
    </source>
</evidence>
<keyword evidence="2" id="KW-0536">Nodulation</keyword>
<dbReference type="InterPro" id="IPR005119">
    <property type="entry name" value="LysR_subst-bd"/>
</dbReference>
<dbReference type="InterPro" id="IPR000847">
    <property type="entry name" value="LysR_HTH_N"/>
</dbReference>
<evidence type="ECO:0000256" key="5">
    <source>
        <dbReference type="ARBA" id="ARBA00023163"/>
    </source>
</evidence>
<dbReference type="GO" id="GO:0003677">
    <property type="term" value="F:DNA binding"/>
    <property type="evidence" value="ECO:0007669"/>
    <property type="project" value="UniProtKB-KW"/>
</dbReference>
<feature type="domain" description="HTH lysR-type" evidence="6">
    <location>
        <begin position="14"/>
        <end position="71"/>
    </location>
</feature>
<evidence type="ECO:0000259" key="6">
    <source>
        <dbReference type="PROSITE" id="PS50931"/>
    </source>
</evidence>